<dbReference type="OrthoDB" id="9445768at2759"/>
<dbReference type="AlphaFoldDB" id="A0A5N6K8X2"/>
<keyword evidence="4" id="KW-0158">Chromosome</keyword>
<gene>
    <name evidence="9" type="ORF">EYC80_001310</name>
</gene>
<feature type="compositionally biased region" description="Basic residues" evidence="8">
    <location>
        <begin position="76"/>
        <end position="101"/>
    </location>
</feature>
<evidence type="ECO:0000256" key="2">
    <source>
        <dbReference type="ARBA" id="ARBA00004584"/>
    </source>
</evidence>
<evidence type="ECO:0000256" key="1">
    <source>
        <dbReference type="ARBA" id="ARBA00004123"/>
    </source>
</evidence>
<evidence type="ECO:0000256" key="4">
    <source>
        <dbReference type="ARBA" id="ARBA00022454"/>
    </source>
</evidence>
<accession>A0A5N6K8X2</accession>
<evidence type="ECO:0000256" key="5">
    <source>
        <dbReference type="ARBA" id="ARBA00023054"/>
    </source>
</evidence>
<evidence type="ECO:0000256" key="6">
    <source>
        <dbReference type="ARBA" id="ARBA00023242"/>
    </source>
</evidence>
<evidence type="ECO:0000313" key="10">
    <source>
        <dbReference type="Proteomes" id="UP000326757"/>
    </source>
</evidence>
<protein>
    <submittedName>
        <fullName evidence="9">Uncharacterized protein</fullName>
    </submittedName>
</protein>
<organism evidence="9 10">
    <name type="scientific">Monilinia laxa</name>
    <name type="common">Brown rot fungus</name>
    <name type="synonym">Sclerotinia laxa</name>
    <dbReference type="NCBI Taxonomy" id="61186"/>
    <lineage>
        <taxon>Eukaryota</taxon>
        <taxon>Fungi</taxon>
        <taxon>Dikarya</taxon>
        <taxon>Ascomycota</taxon>
        <taxon>Pezizomycotina</taxon>
        <taxon>Leotiomycetes</taxon>
        <taxon>Helotiales</taxon>
        <taxon>Sclerotiniaceae</taxon>
        <taxon>Monilinia</taxon>
    </lineage>
</organism>
<dbReference type="GO" id="GO:0000775">
    <property type="term" value="C:chromosome, centromeric region"/>
    <property type="evidence" value="ECO:0007669"/>
    <property type="project" value="UniProtKB-SubCell"/>
</dbReference>
<dbReference type="PANTHER" id="PTHR14401:SF6">
    <property type="entry name" value="CENTROMERE PROTEIN K"/>
    <property type="match status" value="1"/>
</dbReference>
<keyword evidence="5" id="KW-0175">Coiled coil</keyword>
<dbReference type="GO" id="GO:0000070">
    <property type="term" value="P:mitotic sister chromatid segregation"/>
    <property type="evidence" value="ECO:0007669"/>
    <property type="project" value="TreeGrafter"/>
</dbReference>
<dbReference type="InterPro" id="IPR020993">
    <property type="entry name" value="Centromere_CenpK"/>
</dbReference>
<keyword evidence="10" id="KW-1185">Reference proteome</keyword>
<evidence type="ECO:0000256" key="8">
    <source>
        <dbReference type="SAM" id="MobiDB-lite"/>
    </source>
</evidence>
<comment type="similarity">
    <text evidence="3">Belongs to the CENP-K/MCM22 family.</text>
</comment>
<comment type="caution">
    <text evidence="9">The sequence shown here is derived from an EMBL/GenBank/DDBJ whole genome shotgun (WGS) entry which is preliminary data.</text>
</comment>
<comment type="subcellular location">
    <subcellularLocation>
        <location evidence="2">Chromosome</location>
        <location evidence="2">Centromere</location>
    </subcellularLocation>
    <subcellularLocation>
        <location evidence="1">Nucleus</location>
    </subcellularLocation>
</comment>
<dbReference type="PANTHER" id="PTHR14401">
    <property type="entry name" value="CENTROMERE PROTEIN K"/>
    <property type="match status" value="1"/>
</dbReference>
<evidence type="ECO:0000256" key="3">
    <source>
        <dbReference type="ARBA" id="ARBA00005795"/>
    </source>
</evidence>
<evidence type="ECO:0000256" key="7">
    <source>
        <dbReference type="ARBA" id="ARBA00023328"/>
    </source>
</evidence>
<dbReference type="GO" id="GO:0005634">
    <property type="term" value="C:nucleus"/>
    <property type="evidence" value="ECO:0007669"/>
    <property type="project" value="UniProtKB-SubCell"/>
</dbReference>
<proteinExistence type="inferred from homology"/>
<feature type="compositionally biased region" description="Low complexity" evidence="8">
    <location>
        <begin position="24"/>
        <end position="36"/>
    </location>
</feature>
<sequence length="279" mass="31620">MTYPKPTLPSKGKNPPTSKPSPSKPASKNRIQTLTTTHHHRTHQNPRPTSHLPKTHPPHHQDALRHPNPPPSPRLQHLHHHTPRRQTRRRRTRRPHRKPKTSRSNSTPDPTTRQRRIDEIWGPAPASSPSETGDANEEPSAPKPPRNESQAAATELRTLTEQLLNALLEAATEGYESAGGYVTLARDSAAARFLVRSKVAQYHFRDARRLTLVDFGGDKRDNTKQVFEASKTSNASKVIGNEEEETKNITQKEKLNKVSLLINPQWLKYQHHPNIHSIR</sequence>
<keyword evidence="6" id="KW-0539">Nucleus</keyword>
<dbReference type="GO" id="GO:0051382">
    <property type="term" value="P:kinetochore assembly"/>
    <property type="evidence" value="ECO:0007669"/>
    <property type="project" value="InterPro"/>
</dbReference>
<dbReference type="Proteomes" id="UP000326757">
    <property type="component" value="Unassembled WGS sequence"/>
</dbReference>
<reference evidence="9 10" key="1">
    <citation type="submission" date="2019-06" db="EMBL/GenBank/DDBJ databases">
        <title>Genome Sequence of the Brown Rot Fungal Pathogen Monilinia laxa.</title>
        <authorList>
            <person name="De Miccolis Angelini R.M."/>
            <person name="Landi L."/>
            <person name="Abate D."/>
            <person name="Pollastro S."/>
            <person name="Romanazzi G."/>
            <person name="Faretra F."/>
        </authorList>
    </citation>
    <scope>NUCLEOTIDE SEQUENCE [LARGE SCALE GENOMIC DNA]</scope>
    <source>
        <strain evidence="9 10">Mlax316</strain>
    </source>
</reference>
<feature type="region of interest" description="Disordered" evidence="8">
    <location>
        <begin position="1"/>
        <end position="152"/>
    </location>
</feature>
<dbReference type="EMBL" id="VIGI01000006">
    <property type="protein sequence ID" value="KAB8299217.1"/>
    <property type="molecule type" value="Genomic_DNA"/>
</dbReference>
<evidence type="ECO:0000313" key="9">
    <source>
        <dbReference type="EMBL" id="KAB8299217.1"/>
    </source>
</evidence>
<name>A0A5N6K8X2_MONLA</name>
<keyword evidence="7" id="KW-0137">Centromere</keyword>